<evidence type="ECO:0000313" key="2">
    <source>
        <dbReference type="Proteomes" id="UP000249130"/>
    </source>
</evidence>
<gene>
    <name evidence="1" type="ORF">CH341_31320</name>
</gene>
<comment type="caution">
    <text evidence="1">The sequence shown here is derived from an EMBL/GenBank/DDBJ whole genome shotgun (WGS) entry which is preliminary data.</text>
</comment>
<feature type="non-terminal residue" evidence="1">
    <location>
        <position position="1"/>
    </location>
</feature>
<dbReference type="Gene3D" id="2.10.10.20">
    <property type="entry name" value="Carbohydrate-binding module superfamily 5/12"/>
    <property type="match status" value="1"/>
</dbReference>
<reference evidence="1 2" key="1">
    <citation type="submission" date="2017-07" db="EMBL/GenBank/DDBJ databases">
        <title>Draft Genome Sequences of Select Purple Nonsulfur Bacteria.</title>
        <authorList>
            <person name="Lasarre B."/>
            <person name="Mckinlay J.B."/>
        </authorList>
    </citation>
    <scope>NUCLEOTIDE SEQUENCE [LARGE SCALE GENOMIC DNA]</scope>
    <source>
        <strain evidence="1 2">DSM 5909</strain>
    </source>
</reference>
<proteinExistence type="predicted"/>
<organism evidence="1 2">
    <name type="scientific">Rhodoplanes roseus</name>
    <dbReference type="NCBI Taxonomy" id="29409"/>
    <lineage>
        <taxon>Bacteria</taxon>
        <taxon>Pseudomonadati</taxon>
        <taxon>Pseudomonadota</taxon>
        <taxon>Alphaproteobacteria</taxon>
        <taxon>Hyphomicrobiales</taxon>
        <taxon>Nitrobacteraceae</taxon>
        <taxon>Rhodoplanes</taxon>
    </lineage>
</organism>
<keyword evidence="2" id="KW-1185">Reference proteome</keyword>
<name>A0A327K848_9BRAD</name>
<feature type="non-terminal residue" evidence="1">
    <location>
        <position position="303"/>
    </location>
</feature>
<evidence type="ECO:0000313" key="1">
    <source>
        <dbReference type="EMBL" id="RAI34597.1"/>
    </source>
</evidence>
<dbReference type="Proteomes" id="UP000249130">
    <property type="component" value="Unassembled WGS sequence"/>
</dbReference>
<accession>A0A327K848</accession>
<dbReference type="Gene3D" id="2.10.10.90">
    <property type="match status" value="1"/>
</dbReference>
<dbReference type="EMBL" id="NPEX01000609">
    <property type="protein sequence ID" value="RAI34597.1"/>
    <property type="molecule type" value="Genomic_DNA"/>
</dbReference>
<evidence type="ECO:0008006" key="3">
    <source>
        <dbReference type="Google" id="ProtNLM"/>
    </source>
</evidence>
<dbReference type="AlphaFoldDB" id="A0A327K848"/>
<sequence length="303" mass="30653">GPFAFDTIVPWTTATAYHATPPASAVSFDDLAYICAVTHVAGTFETDLAAGKWIRIGQIAGQGPPGEQGATGPAAWTGVAAWATGTIYTPGPPASVVTQGGSTFVCIGWHLAGTFAADLAAGYWRLVAAKGDTGATGPTGPASWLPIASWSSAGVSYTPGPPASVVSYAGLAWVCIQPHVSGPTTNPGSYDTGWRQVGAKGDTGPTGPPPWQPPEPWITGTHYAAAAPSSCVTYEGETYVCLTAHTAGDFVADLAAGRWIKIASASSGGGGGFKNRLANGDFRFDRRAGGGVTQIAAGGDRTP</sequence>
<protein>
    <recommendedName>
        <fullName evidence="3">Chitin-binding type-3 domain-containing protein</fullName>
    </recommendedName>
</protein>